<name>A0ABM8H3V6_9MICO</name>
<dbReference type="InterPro" id="IPR011042">
    <property type="entry name" value="6-blade_b-propeller_TolB-like"/>
</dbReference>
<dbReference type="EMBL" id="AP027734">
    <property type="protein sequence ID" value="BDZ55471.1"/>
    <property type="molecule type" value="Genomic_DNA"/>
</dbReference>
<protein>
    <recommendedName>
        <fullName evidence="2">Glucose/Sorbosone dehydrogenase domain-containing protein</fullName>
    </recommendedName>
</protein>
<dbReference type="Pfam" id="PF07995">
    <property type="entry name" value="GSDH"/>
    <property type="match status" value="1"/>
</dbReference>
<dbReference type="PANTHER" id="PTHR19328:SF13">
    <property type="entry name" value="HIPL1 PROTEIN"/>
    <property type="match status" value="1"/>
</dbReference>
<keyword evidence="4" id="KW-1185">Reference proteome</keyword>
<dbReference type="Proteomes" id="UP001321477">
    <property type="component" value="Chromosome"/>
</dbReference>
<gene>
    <name evidence="3" type="ORF">GCM10025870_25440</name>
</gene>
<evidence type="ECO:0000256" key="1">
    <source>
        <dbReference type="SAM" id="MobiDB-lite"/>
    </source>
</evidence>
<feature type="domain" description="Glucose/Sorbosone dehydrogenase" evidence="2">
    <location>
        <begin position="1"/>
        <end position="177"/>
    </location>
</feature>
<accession>A0ABM8H3V6</accession>
<organism evidence="3 4">
    <name type="scientific">Agromyces marinus</name>
    <dbReference type="NCBI Taxonomy" id="1389020"/>
    <lineage>
        <taxon>Bacteria</taxon>
        <taxon>Bacillati</taxon>
        <taxon>Actinomycetota</taxon>
        <taxon>Actinomycetes</taxon>
        <taxon>Micrococcales</taxon>
        <taxon>Microbacteriaceae</taxon>
        <taxon>Agromyces</taxon>
    </lineage>
</organism>
<proteinExistence type="predicted"/>
<evidence type="ECO:0000313" key="3">
    <source>
        <dbReference type="EMBL" id="BDZ55471.1"/>
    </source>
</evidence>
<dbReference type="InterPro" id="IPR011041">
    <property type="entry name" value="Quinoprot_gluc/sorb_DH_b-prop"/>
</dbReference>
<dbReference type="PANTHER" id="PTHR19328">
    <property type="entry name" value="HEDGEHOG-INTERACTING PROTEIN"/>
    <property type="match status" value="1"/>
</dbReference>
<feature type="region of interest" description="Disordered" evidence="1">
    <location>
        <begin position="173"/>
        <end position="196"/>
    </location>
</feature>
<feature type="compositionally biased region" description="Basic and acidic residues" evidence="1">
    <location>
        <begin position="178"/>
        <end position="187"/>
    </location>
</feature>
<dbReference type="SUPFAM" id="SSF50952">
    <property type="entry name" value="Soluble quinoprotein glucose dehydrogenase"/>
    <property type="match status" value="1"/>
</dbReference>
<dbReference type="InterPro" id="IPR012938">
    <property type="entry name" value="Glc/Sorbosone_DH"/>
</dbReference>
<sequence length="196" mass="20783">MYATTGDAGQVALSQDPASLAGKILRMTPDGEPAPGNPFGTLVWSLGHRNPQGIAWDAAGGMWASEFGQSTWDELNRIEPGGNYGWPEVEGRADDPRFLDPAVQWPTSEASPSGLAVVGDTIVLAALRGERLWFASPALTSPTEVEDAFAGEHGRFRDVVPGPDGDLWAITGNTDGRGMPREGDDRLVSVPLTTGR</sequence>
<reference evidence="4" key="1">
    <citation type="journal article" date="2019" name="Int. J. Syst. Evol. Microbiol.">
        <title>The Global Catalogue of Microorganisms (GCM) 10K type strain sequencing project: providing services to taxonomists for standard genome sequencing and annotation.</title>
        <authorList>
            <consortium name="The Broad Institute Genomics Platform"/>
            <consortium name="The Broad Institute Genome Sequencing Center for Infectious Disease"/>
            <person name="Wu L."/>
            <person name="Ma J."/>
        </authorList>
    </citation>
    <scope>NUCLEOTIDE SEQUENCE [LARGE SCALE GENOMIC DNA]</scope>
    <source>
        <strain evidence="4">NBRC 109019</strain>
    </source>
</reference>
<evidence type="ECO:0000313" key="4">
    <source>
        <dbReference type="Proteomes" id="UP001321477"/>
    </source>
</evidence>
<dbReference type="Gene3D" id="2.120.10.30">
    <property type="entry name" value="TolB, C-terminal domain"/>
    <property type="match status" value="1"/>
</dbReference>
<evidence type="ECO:0000259" key="2">
    <source>
        <dbReference type="Pfam" id="PF07995"/>
    </source>
</evidence>